<protein>
    <submittedName>
        <fullName evidence="2">Uncharacterized protein</fullName>
    </submittedName>
</protein>
<evidence type="ECO:0000313" key="2">
    <source>
        <dbReference type="EMBL" id="KCW83388.1"/>
    </source>
</evidence>
<name>A0A059CY49_EUCGR</name>
<keyword evidence="1" id="KW-1133">Transmembrane helix</keyword>
<feature type="transmembrane region" description="Helical" evidence="1">
    <location>
        <begin position="45"/>
        <end position="63"/>
    </location>
</feature>
<dbReference type="InParanoid" id="A0A059CY49"/>
<organism evidence="2">
    <name type="scientific">Eucalyptus grandis</name>
    <name type="common">Flooded gum</name>
    <dbReference type="NCBI Taxonomy" id="71139"/>
    <lineage>
        <taxon>Eukaryota</taxon>
        <taxon>Viridiplantae</taxon>
        <taxon>Streptophyta</taxon>
        <taxon>Embryophyta</taxon>
        <taxon>Tracheophyta</taxon>
        <taxon>Spermatophyta</taxon>
        <taxon>Magnoliopsida</taxon>
        <taxon>eudicotyledons</taxon>
        <taxon>Gunneridae</taxon>
        <taxon>Pentapetalae</taxon>
        <taxon>rosids</taxon>
        <taxon>malvids</taxon>
        <taxon>Myrtales</taxon>
        <taxon>Myrtaceae</taxon>
        <taxon>Myrtoideae</taxon>
        <taxon>Eucalypteae</taxon>
        <taxon>Eucalyptus</taxon>
    </lineage>
</organism>
<dbReference type="AlphaFoldDB" id="A0A059CY49"/>
<proteinExistence type="predicted"/>
<evidence type="ECO:0000256" key="1">
    <source>
        <dbReference type="SAM" id="Phobius"/>
    </source>
</evidence>
<gene>
    <name evidence="2" type="ORF">EUGRSUZ_B00323</name>
</gene>
<sequence>MNEKITWKDSEDYVNLTNERSDNLKIIQRSSAQLEILVSLKMRRYLANFSHTALIVLVILYPTSSC</sequence>
<accession>A0A059CY49</accession>
<reference evidence="2" key="1">
    <citation type="submission" date="2013-07" db="EMBL/GenBank/DDBJ databases">
        <title>The genome of Eucalyptus grandis.</title>
        <authorList>
            <person name="Schmutz J."/>
            <person name="Hayes R."/>
            <person name="Myburg A."/>
            <person name="Tuskan G."/>
            <person name="Grattapaglia D."/>
            <person name="Rokhsar D.S."/>
        </authorList>
    </citation>
    <scope>NUCLEOTIDE SEQUENCE</scope>
    <source>
        <tissue evidence="2">Leaf extractions</tissue>
    </source>
</reference>
<dbReference type="Gramene" id="KCW83388">
    <property type="protein sequence ID" value="KCW83388"/>
    <property type="gene ID" value="EUGRSUZ_B00323"/>
</dbReference>
<keyword evidence="1" id="KW-0472">Membrane</keyword>
<dbReference type="EMBL" id="KK198754">
    <property type="protein sequence ID" value="KCW83388.1"/>
    <property type="molecule type" value="Genomic_DNA"/>
</dbReference>
<keyword evidence="1" id="KW-0812">Transmembrane</keyword>